<protein>
    <submittedName>
        <fullName evidence="3">FMN-binding domain-containing protein</fullName>
    </submittedName>
</protein>
<gene>
    <name evidence="3" type="ORF">RMSM_05483</name>
</gene>
<evidence type="ECO:0000313" key="3">
    <source>
        <dbReference type="EMBL" id="EMI17605.1"/>
    </source>
</evidence>
<keyword evidence="4" id="KW-1185">Reference proteome</keyword>
<sequence length="438" mass="48520">MKSELIVAGKKGMPNLKLILIALLFVGLLHSSVCGEDSVEFVNGSTLTGKMLEIRKEAREFDFSSTFGQTAVTRTYPYASVHAVTFNGKRFVLTPKPAMSASQTSSTGVTRTPAELRQYIEQVGSNPPDWLDATKMNHPTSLDLDWPLKAPGKWDESKNIGQYIWGRVNPNVSRWKPGIKLVHHVMQRHQGNSTLLKRDMEKLGEMYFTLLQDYPRAAYWLQKANVTATTPTGIHLAECYWRLGNKPMAMRLLKGSRLHISAIKLLGDMDEIEKAMAVTASYANTNFFNEAFLNAGDALRGAGRLDEAIEYYQRVLDINKARNAEYLKRYQARAAESIEAIKLFDKADVSRVADGTYAAHSTGYNGQLDVQVTVEDGKIQDVRVTKHSEKQFYSALSDTTSQIIQLQGIQNVDGTSGATITSQAIVSATARAMAKGAK</sequence>
<proteinExistence type="predicted"/>
<dbReference type="Pfam" id="PF04205">
    <property type="entry name" value="FMN_bind"/>
    <property type="match status" value="1"/>
</dbReference>
<organism evidence="3 4">
    <name type="scientific">Rhodopirellula maiorica SM1</name>
    <dbReference type="NCBI Taxonomy" id="1265738"/>
    <lineage>
        <taxon>Bacteria</taxon>
        <taxon>Pseudomonadati</taxon>
        <taxon>Planctomycetota</taxon>
        <taxon>Planctomycetia</taxon>
        <taxon>Pirellulales</taxon>
        <taxon>Pirellulaceae</taxon>
        <taxon>Novipirellula</taxon>
    </lineage>
</organism>
<dbReference type="InterPro" id="IPR011990">
    <property type="entry name" value="TPR-like_helical_dom_sf"/>
</dbReference>
<dbReference type="GO" id="GO:0016020">
    <property type="term" value="C:membrane"/>
    <property type="evidence" value="ECO:0007669"/>
    <property type="project" value="InterPro"/>
</dbReference>
<dbReference type="AlphaFoldDB" id="M5RDZ2"/>
<dbReference type="Gene3D" id="1.25.40.10">
    <property type="entry name" value="Tetratricopeptide repeat domain"/>
    <property type="match status" value="1"/>
</dbReference>
<dbReference type="SMART" id="SM00900">
    <property type="entry name" value="FMN_bind"/>
    <property type="match status" value="1"/>
</dbReference>
<dbReference type="Proteomes" id="UP000011991">
    <property type="component" value="Unassembled WGS sequence"/>
</dbReference>
<name>M5RDZ2_9BACT</name>
<dbReference type="GO" id="GO:0010181">
    <property type="term" value="F:FMN binding"/>
    <property type="evidence" value="ECO:0007669"/>
    <property type="project" value="InterPro"/>
</dbReference>
<dbReference type="EMBL" id="ANOG01000777">
    <property type="protein sequence ID" value="EMI17605.1"/>
    <property type="molecule type" value="Genomic_DNA"/>
</dbReference>
<accession>M5RDZ2</accession>
<feature type="domain" description="FMN-binding" evidence="2">
    <location>
        <begin position="363"/>
        <end position="436"/>
    </location>
</feature>
<evidence type="ECO:0000259" key="2">
    <source>
        <dbReference type="SMART" id="SM00900"/>
    </source>
</evidence>
<feature type="repeat" description="TPR" evidence="1">
    <location>
        <begin position="289"/>
        <end position="322"/>
    </location>
</feature>
<comment type="caution">
    <text evidence="3">The sequence shown here is derived from an EMBL/GenBank/DDBJ whole genome shotgun (WGS) entry which is preliminary data.</text>
</comment>
<dbReference type="Gene3D" id="3.90.1010.20">
    <property type="match status" value="1"/>
</dbReference>
<keyword evidence="1" id="KW-0802">TPR repeat</keyword>
<dbReference type="SMART" id="SM00028">
    <property type="entry name" value="TPR"/>
    <property type="match status" value="1"/>
</dbReference>
<dbReference type="RefSeq" id="WP_008703270.1">
    <property type="nucleotide sequence ID" value="NZ_ANOG01000777.1"/>
</dbReference>
<reference evidence="3 4" key="1">
    <citation type="journal article" date="2013" name="Mar. Genomics">
        <title>Expression of sulfatases in Rhodopirellula baltica and the diversity of sulfatases in the genus Rhodopirellula.</title>
        <authorList>
            <person name="Wegner C.E."/>
            <person name="Richter-Heitmann T."/>
            <person name="Klindworth A."/>
            <person name="Klockow C."/>
            <person name="Richter M."/>
            <person name="Achstetter T."/>
            <person name="Glockner F.O."/>
            <person name="Harder J."/>
        </authorList>
    </citation>
    <scope>NUCLEOTIDE SEQUENCE [LARGE SCALE GENOMIC DNA]</scope>
    <source>
        <strain evidence="3 4">SM1</strain>
    </source>
</reference>
<evidence type="ECO:0000256" key="1">
    <source>
        <dbReference type="PROSITE-ProRule" id="PRU00339"/>
    </source>
</evidence>
<dbReference type="PROSITE" id="PS50005">
    <property type="entry name" value="TPR"/>
    <property type="match status" value="1"/>
</dbReference>
<dbReference type="InterPro" id="IPR007329">
    <property type="entry name" value="FMN-bd"/>
</dbReference>
<evidence type="ECO:0000313" key="4">
    <source>
        <dbReference type="Proteomes" id="UP000011991"/>
    </source>
</evidence>
<dbReference type="SUPFAM" id="SSF48452">
    <property type="entry name" value="TPR-like"/>
    <property type="match status" value="1"/>
</dbReference>
<dbReference type="InterPro" id="IPR019734">
    <property type="entry name" value="TPR_rpt"/>
</dbReference>
<dbReference type="PATRIC" id="fig|1265738.3.peg.5489"/>
<dbReference type="Pfam" id="PF13176">
    <property type="entry name" value="TPR_7"/>
    <property type="match status" value="1"/>
</dbReference>